<dbReference type="EC" id="2.7.13.3" evidence="4"/>
<dbReference type="Gene3D" id="3.20.20.450">
    <property type="entry name" value="EAL domain"/>
    <property type="match status" value="1"/>
</dbReference>
<dbReference type="InterPro" id="IPR036890">
    <property type="entry name" value="HATPase_C_sf"/>
</dbReference>
<dbReference type="NCBIfam" id="TIGR00229">
    <property type="entry name" value="sensory_box"/>
    <property type="match status" value="1"/>
</dbReference>
<feature type="domain" description="Response regulatory" evidence="22">
    <location>
        <begin position="706"/>
        <end position="825"/>
    </location>
</feature>
<feature type="domain" description="HAMP" evidence="24">
    <location>
        <begin position="227"/>
        <end position="280"/>
    </location>
</feature>
<dbReference type="SMART" id="SM00267">
    <property type="entry name" value="GGDEF"/>
    <property type="match status" value="1"/>
</dbReference>
<keyword evidence="13" id="KW-0902">Two-component regulatory system</keyword>
<evidence type="ECO:0000256" key="13">
    <source>
        <dbReference type="ARBA" id="ARBA00023012"/>
    </source>
</evidence>
<feature type="domain" description="HPt" evidence="26">
    <location>
        <begin position="867"/>
        <end position="957"/>
    </location>
</feature>
<dbReference type="Gene3D" id="1.10.287.130">
    <property type="match status" value="1"/>
</dbReference>
<keyword evidence="10" id="KW-0418">Kinase</keyword>
<dbReference type="SUPFAM" id="SSF47226">
    <property type="entry name" value="Histidine-containing phosphotransfer domain, HPT domain"/>
    <property type="match status" value="1"/>
</dbReference>
<organism evidence="27 28">
    <name type="scientific">Methylomonas methanica (strain DSM 25384 / MC09)</name>
    <dbReference type="NCBI Taxonomy" id="857087"/>
    <lineage>
        <taxon>Bacteria</taxon>
        <taxon>Pseudomonadati</taxon>
        <taxon>Pseudomonadota</taxon>
        <taxon>Gammaproteobacteria</taxon>
        <taxon>Methylococcales</taxon>
        <taxon>Methylococcaceae</taxon>
        <taxon>Methylomonas</taxon>
    </lineage>
</organism>
<evidence type="ECO:0000313" key="27">
    <source>
        <dbReference type="EMBL" id="AEG00502.1"/>
    </source>
</evidence>
<dbReference type="Gene3D" id="6.10.340.10">
    <property type="match status" value="1"/>
</dbReference>
<dbReference type="PANTHER" id="PTHR45339:SF1">
    <property type="entry name" value="HYBRID SIGNAL TRANSDUCTION HISTIDINE KINASE J"/>
    <property type="match status" value="1"/>
</dbReference>
<dbReference type="SMART" id="SM00387">
    <property type="entry name" value="HATPase_c"/>
    <property type="match status" value="1"/>
</dbReference>
<dbReference type="CDD" id="cd00156">
    <property type="entry name" value="REC"/>
    <property type="match status" value="1"/>
</dbReference>
<evidence type="ECO:0000256" key="3">
    <source>
        <dbReference type="ARBA" id="ARBA00004651"/>
    </source>
</evidence>
<comment type="cofactor">
    <cofactor evidence="2">
        <name>Mg(2+)</name>
        <dbReference type="ChEBI" id="CHEBI:18420"/>
    </cofactor>
</comment>
<dbReference type="eggNOG" id="COG0784">
    <property type="taxonomic scope" value="Bacteria"/>
</dbReference>
<dbReference type="InterPro" id="IPR004358">
    <property type="entry name" value="Sig_transdc_His_kin-like_C"/>
</dbReference>
<keyword evidence="7" id="KW-0808">Transferase</keyword>
<dbReference type="PROSITE" id="PS50894">
    <property type="entry name" value="HPT"/>
    <property type="match status" value="1"/>
</dbReference>
<sequence length="1677" mass="187723">MKWFNNAPIRVKLISIMASIAILALFLVTAAVVINEYVTKKHETEKKLLLIADIIAWNSSASIAFQDTQTAQEILNGMRSLPSVLTAELYDKDANLFASYQSRKKHVARWSSEAIKAAITQVQARPQSQDLLDFLSSEPQTLLRRLLRIEADDNPISPYKNSVIYDDQNQLHVFLPLLIDGELQGILHLADDQSELQTLLSRFYFIIGLILVLTCLTILLVSSKLQRIFLSPLSELMEAMRSVTHEKNFNRRISQLGQDEFGEMAAVYNTMLDEIEQRDQQLQQHRADLEKTVELRTAELRHAMEAAQAGSKAKSEFLATMSHEIRTPMNGVMGMTELLLNTNLSERQHRLADTAYRSAKSLLSIINNILDFSKIEAGKLQLLAGEFDVRQLLEDTTHLLADQAHRKGVELILSIPVDFDCVAIGDSERLRQVLVNLLGNAIKFTEQGEVQLKLTPSLNPSNPEKIELLFNVIDTGPGIDEEFQQYIFDSFTQQDGSITRRYGGTGLGLTISRQLVELMDSDLMLHSTPGHGSRFYFKLTLPLGSQTEIIKADVAALNGIRILVVDDNATNREILTEQLQQWGAEVTCADSGPRALKLLKDVGRQPFKFRIAILDWHMPYMDGLSLAKAIQADPQINGLSLILLSSESVVIDTTQPNQYGISYYLNKPVFQKQLLTCLREVLARAPVNVSPPQGTKKTTGKGLRGRILLAEDNLVNQEVAKGFLEQIGCRVYLANNGQEAVDLALERTFDIILMDCHMPVLDGFSATISIRQHEQQSGKALTPIIALTADVQKGVEEQCLQCGMNDYLSKPFSFAQIEQTLKKWLPTQTGSRPTAPLPGNSPSARNDTEILDSGILDSLRGIIDSNGLSLLEKSISLYLQTAPDLAEDIRRAVKNRQADDLRKAAHSLKSASGNLGARTLFASCLTLETAGREQNFNNIASRLAEFETLFDETLRALKLEYSSPGVRENTHDIAGTEAELNHEQILVVDDDPNFRLITCENLKAVGFEIVEAHSGNDALNKLKTVMPDLIMLDAMMDDLDGFETCKALRADRTFADIPIIMSTGLDDIESINRAYKVGASDFVIKPLNYALLVHHIRFLLRSSRDTAELRTRQLQLSNAQRIARMGYWTWMPEENKFEMSGYLAELCHIEPSASCTSLPQFISLIDPEDRAHVEDNIYKTLDGIPAAAIEYKLITRRGERIVVSQETAMIADGPHKIVTGTVQDVSRQKESERLIHQLAYYDELTGLCSRAFYQERIEQIIKSANRNQKQFAFLYLDLDEFKYINDSFGHNVGDQFLQAIAQRIKLVIRDVDLAVRLGGDEFCILINDLNDEFQAIEVAERCLVEINHPLILAGNHLKPRVSIGIAIFPKDGENEHDLMKAADSAMYSAKKAGKQRYAYYRPEMTALAMKRLQDEQALRTAVDDNQFTLDYQPQVDLLTGRIYGVEALVRWQHPVRGLIGPNEFIDLAENLGLVVKLGDWVLRTACQQMMRWHHDGMPLVRISVNISALHFRDESLLASVQGALTESGLPAELLELEVTESVMQTQGDMQIFHTIKRLGVKIAIDDFGTGYSSLASINEIPLDCLKIDRCFIQDVLYNPQTPILLGTIINLSNAMGYELVAEGVETIEQLLVMSGLGCFRIQGYVFSGPVSAEKIPMLLTRDYRLELAAQNLPLPKR</sequence>
<dbReference type="InterPro" id="IPR035919">
    <property type="entry name" value="EAL_sf"/>
</dbReference>
<dbReference type="STRING" id="857087.Metme_2097"/>
<dbReference type="Proteomes" id="UP000008888">
    <property type="component" value="Chromosome"/>
</dbReference>
<evidence type="ECO:0000259" key="22">
    <source>
        <dbReference type="PROSITE" id="PS50110"/>
    </source>
</evidence>
<evidence type="ECO:0000256" key="8">
    <source>
        <dbReference type="ARBA" id="ARBA00022692"/>
    </source>
</evidence>
<dbReference type="PROSITE" id="PS50885">
    <property type="entry name" value="HAMP"/>
    <property type="match status" value="1"/>
</dbReference>
<dbReference type="SUPFAM" id="SSF52172">
    <property type="entry name" value="CheY-like"/>
    <property type="match status" value="3"/>
</dbReference>
<dbReference type="PRINTS" id="PR00344">
    <property type="entry name" value="BCTRLSENSOR"/>
</dbReference>
<dbReference type="FunFam" id="3.30.565.10:FF:000010">
    <property type="entry name" value="Sensor histidine kinase RcsC"/>
    <property type="match status" value="1"/>
</dbReference>
<dbReference type="InterPro" id="IPR005467">
    <property type="entry name" value="His_kinase_dom"/>
</dbReference>
<dbReference type="GO" id="GO:0005524">
    <property type="term" value="F:ATP binding"/>
    <property type="evidence" value="ECO:0007669"/>
    <property type="project" value="UniProtKB-KW"/>
</dbReference>
<dbReference type="eggNOG" id="COG3850">
    <property type="taxonomic scope" value="Bacteria"/>
</dbReference>
<keyword evidence="8 20" id="KW-0812">Transmembrane</keyword>
<keyword evidence="11" id="KW-0067">ATP-binding</keyword>
<evidence type="ECO:0000259" key="25">
    <source>
        <dbReference type="PROSITE" id="PS50887"/>
    </source>
</evidence>
<dbReference type="SUPFAM" id="SSF141868">
    <property type="entry name" value="EAL domain-like"/>
    <property type="match status" value="1"/>
</dbReference>
<evidence type="ECO:0000259" key="26">
    <source>
        <dbReference type="PROSITE" id="PS50894"/>
    </source>
</evidence>
<dbReference type="Pfam" id="PF00563">
    <property type="entry name" value="EAL"/>
    <property type="match status" value="1"/>
</dbReference>
<keyword evidence="5" id="KW-1003">Cell membrane</keyword>
<keyword evidence="28" id="KW-1185">Reference proteome</keyword>
<keyword evidence="9" id="KW-0547">Nucleotide-binding</keyword>
<dbReference type="Gene3D" id="3.30.70.270">
    <property type="match status" value="1"/>
</dbReference>
<dbReference type="RefSeq" id="WP_013818746.1">
    <property type="nucleotide sequence ID" value="NC_015572.1"/>
</dbReference>
<dbReference type="FunFam" id="1.10.287.130:FF:000002">
    <property type="entry name" value="Two-component osmosensing histidine kinase"/>
    <property type="match status" value="1"/>
</dbReference>
<dbReference type="Pfam" id="PF00072">
    <property type="entry name" value="Response_reg"/>
    <property type="match status" value="3"/>
</dbReference>
<dbReference type="CDD" id="cd01948">
    <property type="entry name" value="EAL"/>
    <property type="match status" value="1"/>
</dbReference>
<dbReference type="Pfam" id="PF00672">
    <property type="entry name" value="HAMP"/>
    <property type="match status" value="1"/>
</dbReference>
<dbReference type="CDD" id="cd00088">
    <property type="entry name" value="HPT"/>
    <property type="match status" value="1"/>
</dbReference>
<name>G0A652_METMM</name>
<feature type="domain" description="Response regulatory" evidence="22">
    <location>
        <begin position="561"/>
        <end position="682"/>
    </location>
</feature>
<dbReference type="SMART" id="SM00052">
    <property type="entry name" value="EAL"/>
    <property type="match status" value="1"/>
</dbReference>
<feature type="domain" description="Histidine kinase" evidence="21">
    <location>
        <begin position="320"/>
        <end position="543"/>
    </location>
</feature>
<evidence type="ECO:0000256" key="18">
    <source>
        <dbReference type="PROSITE-ProRule" id="PRU00169"/>
    </source>
</evidence>
<dbReference type="InterPro" id="IPR003594">
    <property type="entry name" value="HATPase_dom"/>
</dbReference>
<comment type="subcellular location">
    <subcellularLocation>
        <location evidence="3">Cell membrane</location>
        <topology evidence="3">Multi-pass membrane protein</topology>
    </subcellularLocation>
</comment>
<dbReference type="InterPro" id="IPR003661">
    <property type="entry name" value="HisK_dim/P_dom"/>
</dbReference>
<dbReference type="CDD" id="cd00082">
    <property type="entry name" value="HisKA"/>
    <property type="match status" value="1"/>
</dbReference>
<reference key="2">
    <citation type="submission" date="2011-05" db="EMBL/GenBank/DDBJ databases">
        <title>Complete genome sequence of the aerobic marine methanotroph Methylomonas methanica MC09.</title>
        <authorList>
            <person name="Boden R."/>
            <person name="Cunliffe M."/>
            <person name="Scanlan J."/>
            <person name="Moussard H."/>
            <person name="Kits K.D."/>
            <person name="Klotz M."/>
            <person name="Jetten M."/>
            <person name="Vuilleumier S."/>
            <person name="Han J."/>
            <person name="Peters L."/>
            <person name="Mikhailova N."/>
            <person name="Teshima H."/>
            <person name="Tapia R."/>
            <person name="Kyrpides N."/>
            <person name="Ivanova N."/>
            <person name="Pagani I."/>
            <person name="Cheng J.-F."/>
            <person name="Goodwin L."/>
            <person name="Han C."/>
            <person name="Hauser L."/>
            <person name="Land M."/>
            <person name="Lapidus A."/>
            <person name="Lucas S."/>
            <person name="Pitluck S."/>
            <person name="Woyke T."/>
            <person name="Stein L.Y."/>
            <person name="Murrell C."/>
        </authorList>
    </citation>
    <scope>NUCLEOTIDE SEQUENCE</scope>
    <source>
        <strain>MC09</strain>
    </source>
</reference>
<protein>
    <recommendedName>
        <fullName evidence="16">Sensory/regulatory protein RpfC</fullName>
        <ecNumber evidence="4">2.7.13.3</ecNumber>
    </recommendedName>
</protein>
<dbReference type="eggNOG" id="COG2205">
    <property type="taxonomic scope" value="Bacteria"/>
</dbReference>
<evidence type="ECO:0000259" key="24">
    <source>
        <dbReference type="PROSITE" id="PS50885"/>
    </source>
</evidence>
<evidence type="ECO:0000256" key="11">
    <source>
        <dbReference type="ARBA" id="ARBA00022840"/>
    </source>
</evidence>
<evidence type="ECO:0000313" key="28">
    <source>
        <dbReference type="Proteomes" id="UP000008888"/>
    </source>
</evidence>
<evidence type="ECO:0000256" key="14">
    <source>
        <dbReference type="ARBA" id="ARBA00023136"/>
    </source>
</evidence>
<dbReference type="InterPro" id="IPR001633">
    <property type="entry name" value="EAL_dom"/>
</dbReference>
<feature type="modified residue" description="Phosphohistidine" evidence="17">
    <location>
        <position position="906"/>
    </location>
</feature>
<dbReference type="CDD" id="cd16922">
    <property type="entry name" value="HATPase_EvgS-ArcB-TorS-like"/>
    <property type="match status" value="1"/>
</dbReference>
<dbReference type="InterPro" id="IPR008207">
    <property type="entry name" value="Sig_transdc_His_kin_Hpt_dom"/>
</dbReference>
<feature type="transmembrane region" description="Helical" evidence="20">
    <location>
        <begin position="13"/>
        <end position="38"/>
    </location>
</feature>
<dbReference type="SMART" id="SM00388">
    <property type="entry name" value="HisKA"/>
    <property type="match status" value="1"/>
</dbReference>
<dbReference type="Pfam" id="PF01627">
    <property type="entry name" value="Hpt"/>
    <property type="match status" value="1"/>
</dbReference>
<evidence type="ECO:0000256" key="15">
    <source>
        <dbReference type="ARBA" id="ARBA00064003"/>
    </source>
</evidence>
<proteinExistence type="predicted"/>
<dbReference type="InterPro" id="IPR033417">
    <property type="entry name" value="CHASE8"/>
</dbReference>
<dbReference type="PROSITE" id="PS50883">
    <property type="entry name" value="EAL"/>
    <property type="match status" value="1"/>
</dbReference>
<dbReference type="InterPro" id="IPR043128">
    <property type="entry name" value="Rev_trsase/Diguanyl_cyclase"/>
</dbReference>
<evidence type="ECO:0000256" key="17">
    <source>
        <dbReference type="PROSITE-ProRule" id="PRU00110"/>
    </source>
</evidence>
<feature type="domain" description="Response regulatory" evidence="22">
    <location>
        <begin position="984"/>
        <end position="1100"/>
    </location>
</feature>
<feature type="modified residue" description="4-aspartylphosphate" evidence="18">
    <location>
        <position position="615"/>
    </location>
</feature>
<dbReference type="SMART" id="SM00304">
    <property type="entry name" value="HAMP"/>
    <property type="match status" value="1"/>
</dbReference>
<dbReference type="SMART" id="SM00448">
    <property type="entry name" value="REC"/>
    <property type="match status" value="3"/>
</dbReference>
<dbReference type="HOGENOM" id="CLU_000445_108_0_6"/>
<dbReference type="Gene3D" id="3.40.50.2300">
    <property type="match status" value="3"/>
</dbReference>
<dbReference type="InterPro" id="IPR035965">
    <property type="entry name" value="PAS-like_dom_sf"/>
</dbReference>
<comment type="catalytic activity">
    <reaction evidence="1">
        <text>ATP + protein L-histidine = ADP + protein N-phospho-L-histidine.</text>
        <dbReference type="EC" id="2.7.13.3"/>
    </reaction>
</comment>
<dbReference type="PANTHER" id="PTHR45339">
    <property type="entry name" value="HYBRID SIGNAL TRANSDUCTION HISTIDINE KINASE J"/>
    <property type="match status" value="1"/>
</dbReference>
<gene>
    <name evidence="27" type="ordered locus">Metme_2097</name>
</gene>
<comment type="subunit">
    <text evidence="15">At low DSF concentrations, interacts with RpfF.</text>
</comment>
<dbReference type="CDD" id="cd06225">
    <property type="entry name" value="HAMP"/>
    <property type="match status" value="1"/>
</dbReference>
<feature type="modified residue" description="4-aspartylphosphate" evidence="18">
    <location>
        <position position="755"/>
    </location>
</feature>
<evidence type="ECO:0000256" key="10">
    <source>
        <dbReference type="ARBA" id="ARBA00022777"/>
    </source>
</evidence>
<dbReference type="SUPFAM" id="SSF55785">
    <property type="entry name" value="PYP-like sensor domain (PAS domain)"/>
    <property type="match status" value="1"/>
</dbReference>
<keyword evidence="12 20" id="KW-1133">Transmembrane helix</keyword>
<dbReference type="KEGG" id="mmt:Metme_2097"/>
<dbReference type="Gene3D" id="3.30.565.10">
    <property type="entry name" value="Histidine kinase-like ATPase, C-terminal domain"/>
    <property type="match status" value="1"/>
</dbReference>
<feature type="domain" description="EAL" evidence="23">
    <location>
        <begin position="1411"/>
        <end position="1663"/>
    </location>
</feature>
<dbReference type="Gene3D" id="3.30.450.20">
    <property type="entry name" value="PAS domain"/>
    <property type="match status" value="1"/>
</dbReference>
<dbReference type="CDD" id="cd01949">
    <property type="entry name" value="GGDEF"/>
    <property type="match status" value="1"/>
</dbReference>
<keyword evidence="6 18" id="KW-0597">Phosphoprotein</keyword>
<reference evidence="27 28" key="1">
    <citation type="journal article" date="2011" name="J. Bacteriol.">
        <title>Complete Genome Sequence of the Aerobic Marine Methanotroph Methylomonas methanica MC09.</title>
        <authorList>
            <person name="Boden R."/>
            <person name="Cunliffe M."/>
            <person name="Scanlan J."/>
            <person name="Moussard H."/>
            <person name="Kits K.D."/>
            <person name="Klotz M.G."/>
            <person name="Jetten M.S."/>
            <person name="Vuilleumier S."/>
            <person name="Han J."/>
            <person name="Peters L."/>
            <person name="Mikhailova N."/>
            <person name="Teshima H."/>
            <person name="Tapia R."/>
            <person name="Kyrpides N."/>
            <person name="Ivanova N."/>
            <person name="Pagani I."/>
            <person name="Cheng J.F."/>
            <person name="Goodwin L."/>
            <person name="Han C."/>
            <person name="Hauser L."/>
            <person name="Land M.L."/>
            <person name="Lapidus A."/>
            <person name="Lucas S."/>
            <person name="Pitluck S."/>
            <person name="Woyke T."/>
            <person name="Stein L."/>
            <person name="Murrell J.C."/>
        </authorList>
    </citation>
    <scope>NUCLEOTIDE SEQUENCE [LARGE SCALE GENOMIC DNA]</scope>
    <source>
        <strain evidence="27 28">MC09</strain>
    </source>
</reference>
<evidence type="ECO:0000256" key="9">
    <source>
        <dbReference type="ARBA" id="ARBA00022741"/>
    </source>
</evidence>
<dbReference type="eggNOG" id="COG5001">
    <property type="taxonomic scope" value="Bacteria"/>
</dbReference>
<evidence type="ECO:0000256" key="12">
    <source>
        <dbReference type="ARBA" id="ARBA00022989"/>
    </source>
</evidence>
<evidence type="ECO:0000256" key="1">
    <source>
        <dbReference type="ARBA" id="ARBA00000085"/>
    </source>
</evidence>
<dbReference type="InterPro" id="IPR001789">
    <property type="entry name" value="Sig_transdc_resp-reg_receiver"/>
</dbReference>
<dbReference type="InterPro" id="IPR036641">
    <property type="entry name" value="HPT_dom_sf"/>
</dbReference>
<dbReference type="PROSITE" id="PS50887">
    <property type="entry name" value="GGDEF"/>
    <property type="match status" value="1"/>
</dbReference>
<dbReference type="FunFam" id="3.30.70.270:FF:000001">
    <property type="entry name" value="Diguanylate cyclase domain protein"/>
    <property type="match status" value="1"/>
</dbReference>
<dbReference type="PROSITE" id="PS50110">
    <property type="entry name" value="RESPONSE_REGULATORY"/>
    <property type="match status" value="3"/>
</dbReference>
<accession>G0A652</accession>
<evidence type="ECO:0000256" key="5">
    <source>
        <dbReference type="ARBA" id="ARBA00022475"/>
    </source>
</evidence>
<dbReference type="InterPro" id="IPR011006">
    <property type="entry name" value="CheY-like_superfamily"/>
</dbReference>
<feature type="modified residue" description="4-aspartylphosphate" evidence="18">
    <location>
        <position position="1033"/>
    </location>
</feature>
<dbReference type="Gene3D" id="1.20.120.160">
    <property type="entry name" value="HPT domain"/>
    <property type="match status" value="1"/>
</dbReference>
<evidence type="ECO:0000256" key="2">
    <source>
        <dbReference type="ARBA" id="ARBA00001946"/>
    </source>
</evidence>
<evidence type="ECO:0000259" key="21">
    <source>
        <dbReference type="PROSITE" id="PS50109"/>
    </source>
</evidence>
<dbReference type="CDD" id="cd17546">
    <property type="entry name" value="REC_hyHK_CKI1_RcsC-like"/>
    <property type="match status" value="1"/>
</dbReference>
<dbReference type="InterPro" id="IPR000014">
    <property type="entry name" value="PAS"/>
</dbReference>
<dbReference type="GO" id="GO:0000155">
    <property type="term" value="F:phosphorelay sensor kinase activity"/>
    <property type="evidence" value="ECO:0007669"/>
    <property type="project" value="InterPro"/>
</dbReference>
<dbReference type="PROSITE" id="PS50109">
    <property type="entry name" value="HIS_KIN"/>
    <property type="match status" value="1"/>
</dbReference>
<dbReference type="SUPFAM" id="SSF55073">
    <property type="entry name" value="Nucleotide cyclase"/>
    <property type="match status" value="1"/>
</dbReference>
<feature type="transmembrane region" description="Helical" evidence="20">
    <location>
        <begin position="203"/>
        <end position="222"/>
    </location>
</feature>
<reference evidence="28" key="3">
    <citation type="submission" date="2011-05" db="EMBL/GenBank/DDBJ databases">
        <title>Complete sequence of Methylomonas methanica MC09.</title>
        <authorList>
            <consortium name="US DOE Joint Genome Institute"/>
            <person name="Lucas S."/>
            <person name="Han J."/>
            <person name="Lapidus A."/>
            <person name="Cheng J.-F."/>
            <person name="Goodwin L."/>
            <person name="Pitluck S."/>
            <person name="Peters L."/>
            <person name="Mikhailova N."/>
            <person name="Teshima H."/>
            <person name="Han C."/>
            <person name="Tapia R."/>
            <person name="Land M."/>
            <person name="Hauser L."/>
            <person name="Kyrpides N."/>
            <person name="Ivanova N."/>
            <person name="Pagani I."/>
            <person name="Stein L."/>
            <person name="Woyke T."/>
        </authorList>
    </citation>
    <scope>NUCLEOTIDE SEQUENCE [LARGE SCALE GENOMIC DNA]</scope>
    <source>
        <strain evidence="28">MC09</strain>
    </source>
</reference>
<dbReference type="SUPFAM" id="SSF47384">
    <property type="entry name" value="Homodimeric domain of signal transducing histidine kinase"/>
    <property type="match status" value="1"/>
</dbReference>
<dbReference type="NCBIfam" id="TIGR00254">
    <property type="entry name" value="GGDEF"/>
    <property type="match status" value="1"/>
</dbReference>
<dbReference type="OrthoDB" id="9810730at2"/>
<evidence type="ECO:0000259" key="23">
    <source>
        <dbReference type="PROSITE" id="PS50883"/>
    </source>
</evidence>
<keyword evidence="14 20" id="KW-0472">Membrane</keyword>
<dbReference type="InterPro" id="IPR003660">
    <property type="entry name" value="HAMP_dom"/>
</dbReference>
<evidence type="ECO:0000256" key="7">
    <source>
        <dbReference type="ARBA" id="ARBA00022679"/>
    </source>
</evidence>
<dbReference type="GO" id="GO:0005886">
    <property type="term" value="C:plasma membrane"/>
    <property type="evidence" value="ECO:0007669"/>
    <property type="project" value="UniProtKB-SubCell"/>
</dbReference>
<evidence type="ECO:0000256" key="4">
    <source>
        <dbReference type="ARBA" id="ARBA00012438"/>
    </source>
</evidence>
<evidence type="ECO:0000256" key="16">
    <source>
        <dbReference type="ARBA" id="ARBA00068150"/>
    </source>
</evidence>
<dbReference type="Pfam" id="PF02518">
    <property type="entry name" value="HATPase_c"/>
    <property type="match status" value="1"/>
</dbReference>
<dbReference type="InterPro" id="IPR029787">
    <property type="entry name" value="Nucleotide_cyclase"/>
</dbReference>
<evidence type="ECO:0000256" key="6">
    <source>
        <dbReference type="ARBA" id="ARBA00022553"/>
    </source>
</evidence>
<dbReference type="InterPro" id="IPR000160">
    <property type="entry name" value="GGDEF_dom"/>
</dbReference>
<dbReference type="InterPro" id="IPR036097">
    <property type="entry name" value="HisK_dim/P_sf"/>
</dbReference>
<dbReference type="Pfam" id="PF17152">
    <property type="entry name" value="CHASE8"/>
    <property type="match status" value="1"/>
</dbReference>
<dbReference type="Pfam" id="PF00990">
    <property type="entry name" value="GGDEF"/>
    <property type="match status" value="1"/>
</dbReference>
<dbReference type="Pfam" id="PF00512">
    <property type="entry name" value="HisKA"/>
    <property type="match status" value="1"/>
</dbReference>
<evidence type="ECO:0000256" key="20">
    <source>
        <dbReference type="SAM" id="Phobius"/>
    </source>
</evidence>
<dbReference type="eggNOG" id="COG3706">
    <property type="taxonomic scope" value="Bacteria"/>
</dbReference>
<dbReference type="EMBL" id="CP002738">
    <property type="protein sequence ID" value="AEG00502.1"/>
    <property type="molecule type" value="Genomic_DNA"/>
</dbReference>
<evidence type="ECO:0000256" key="19">
    <source>
        <dbReference type="SAM" id="MobiDB-lite"/>
    </source>
</evidence>
<feature type="region of interest" description="Disordered" evidence="19">
    <location>
        <begin position="825"/>
        <end position="846"/>
    </location>
</feature>
<feature type="domain" description="GGDEF" evidence="25">
    <location>
        <begin position="1269"/>
        <end position="1402"/>
    </location>
</feature>
<dbReference type="SUPFAM" id="SSF55874">
    <property type="entry name" value="ATPase domain of HSP90 chaperone/DNA topoisomerase II/histidine kinase"/>
    <property type="match status" value="1"/>
</dbReference>